<feature type="compositionally biased region" description="Polar residues" evidence="1">
    <location>
        <begin position="964"/>
        <end position="1001"/>
    </location>
</feature>
<feature type="region of interest" description="Disordered" evidence="1">
    <location>
        <begin position="617"/>
        <end position="804"/>
    </location>
</feature>
<feature type="compositionally biased region" description="Polar residues" evidence="1">
    <location>
        <begin position="739"/>
        <end position="758"/>
    </location>
</feature>
<dbReference type="Proteomes" id="UP001194468">
    <property type="component" value="Unassembled WGS sequence"/>
</dbReference>
<comment type="caution">
    <text evidence="2">The sequence shown here is derived from an EMBL/GenBank/DDBJ whole genome shotgun (WGS) entry which is preliminary data.</text>
</comment>
<feature type="region of interest" description="Disordered" evidence="1">
    <location>
        <begin position="894"/>
        <end position="922"/>
    </location>
</feature>
<proteinExistence type="predicted"/>
<protein>
    <submittedName>
        <fullName evidence="2">Uncharacterized protein</fullName>
    </submittedName>
</protein>
<dbReference type="AlphaFoldDB" id="A0AAD4BNG4"/>
<feature type="region of interest" description="Disordered" evidence="1">
    <location>
        <begin position="220"/>
        <end position="300"/>
    </location>
</feature>
<organism evidence="2 3">
    <name type="scientific">Boletus edulis BED1</name>
    <dbReference type="NCBI Taxonomy" id="1328754"/>
    <lineage>
        <taxon>Eukaryota</taxon>
        <taxon>Fungi</taxon>
        <taxon>Dikarya</taxon>
        <taxon>Basidiomycota</taxon>
        <taxon>Agaricomycotina</taxon>
        <taxon>Agaricomycetes</taxon>
        <taxon>Agaricomycetidae</taxon>
        <taxon>Boletales</taxon>
        <taxon>Boletineae</taxon>
        <taxon>Boletaceae</taxon>
        <taxon>Boletoideae</taxon>
        <taxon>Boletus</taxon>
    </lineage>
</organism>
<evidence type="ECO:0000256" key="1">
    <source>
        <dbReference type="SAM" id="MobiDB-lite"/>
    </source>
</evidence>
<reference evidence="2" key="1">
    <citation type="submission" date="2019-10" db="EMBL/GenBank/DDBJ databases">
        <authorList>
            <consortium name="DOE Joint Genome Institute"/>
            <person name="Kuo A."/>
            <person name="Miyauchi S."/>
            <person name="Kiss E."/>
            <person name="Drula E."/>
            <person name="Kohler A."/>
            <person name="Sanchez-Garcia M."/>
            <person name="Andreopoulos B."/>
            <person name="Barry K.W."/>
            <person name="Bonito G."/>
            <person name="Buee M."/>
            <person name="Carver A."/>
            <person name="Chen C."/>
            <person name="Cichocki N."/>
            <person name="Clum A."/>
            <person name="Culley D."/>
            <person name="Crous P.W."/>
            <person name="Fauchery L."/>
            <person name="Girlanda M."/>
            <person name="Hayes R."/>
            <person name="Keri Z."/>
            <person name="LaButti K."/>
            <person name="Lipzen A."/>
            <person name="Lombard V."/>
            <person name="Magnuson J."/>
            <person name="Maillard F."/>
            <person name="Morin E."/>
            <person name="Murat C."/>
            <person name="Nolan M."/>
            <person name="Ohm R."/>
            <person name="Pangilinan J."/>
            <person name="Pereira M."/>
            <person name="Perotto S."/>
            <person name="Peter M."/>
            <person name="Riley R."/>
            <person name="Sitrit Y."/>
            <person name="Stielow B."/>
            <person name="Szollosi G."/>
            <person name="Zifcakova L."/>
            <person name="Stursova M."/>
            <person name="Spatafora J.W."/>
            <person name="Tedersoo L."/>
            <person name="Vaario L.-M."/>
            <person name="Yamada A."/>
            <person name="Yan M."/>
            <person name="Wang P."/>
            <person name="Xu J."/>
            <person name="Bruns T."/>
            <person name="Baldrian P."/>
            <person name="Vilgalys R."/>
            <person name="Henrissat B."/>
            <person name="Grigoriev I.V."/>
            <person name="Hibbett D."/>
            <person name="Nagy L.G."/>
            <person name="Martin F.M."/>
        </authorList>
    </citation>
    <scope>NUCLEOTIDE SEQUENCE</scope>
    <source>
        <strain evidence="2">BED1</strain>
    </source>
</reference>
<accession>A0AAD4BNG4</accession>
<feature type="compositionally biased region" description="Basic and acidic residues" evidence="1">
    <location>
        <begin position="682"/>
        <end position="692"/>
    </location>
</feature>
<feature type="compositionally biased region" description="Basic residues" evidence="1">
    <location>
        <begin position="903"/>
        <end position="917"/>
    </location>
</feature>
<dbReference type="EMBL" id="WHUW01000024">
    <property type="protein sequence ID" value="KAF8435842.1"/>
    <property type="molecule type" value="Genomic_DNA"/>
</dbReference>
<reference evidence="2" key="2">
    <citation type="journal article" date="2020" name="Nat. Commun.">
        <title>Large-scale genome sequencing of mycorrhizal fungi provides insights into the early evolution of symbiotic traits.</title>
        <authorList>
            <person name="Miyauchi S."/>
            <person name="Kiss E."/>
            <person name="Kuo A."/>
            <person name="Drula E."/>
            <person name="Kohler A."/>
            <person name="Sanchez-Garcia M."/>
            <person name="Morin E."/>
            <person name="Andreopoulos B."/>
            <person name="Barry K.W."/>
            <person name="Bonito G."/>
            <person name="Buee M."/>
            <person name="Carver A."/>
            <person name="Chen C."/>
            <person name="Cichocki N."/>
            <person name="Clum A."/>
            <person name="Culley D."/>
            <person name="Crous P.W."/>
            <person name="Fauchery L."/>
            <person name="Girlanda M."/>
            <person name="Hayes R.D."/>
            <person name="Keri Z."/>
            <person name="LaButti K."/>
            <person name="Lipzen A."/>
            <person name="Lombard V."/>
            <person name="Magnuson J."/>
            <person name="Maillard F."/>
            <person name="Murat C."/>
            <person name="Nolan M."/>
            <person name="Ohm R.A."/>
            <person name="Pangilinan J."/>
            <person name="Pereira M.F."/>
            <person name="Perotto S."/>
            <person name="Peter M."/>
            <person name="Pfister S."/>
            <person name="Riley R."/>
            <person name="Sitrit Y."/>
            <person name="Stielow J.B."/>
            <person name="Szollosi G."/>
            <person name="Zifcakova L."/>
            <person name="Stursova M."/>
            <person name="Spatafora J.W."/>
            <person name="Tedersoo L."/>
            <person name="Vaario L.M."/>
            <person name="Yamada A."/>
            <person name="Yan M."/>
            <person name="Wang P."/>
            <person name="Xu J."/>
            <person name="Bruns T."/>
            <person name="Baldrian P."/>
            <person name="Vilgalys R."/>
            <person name="Dunand C."/>
            <person name="Henrissat B."/>
            <person name="Grigoriev I.V."/>
            <person name="Hibbett D."/>
            <person name="Nagy L.G."/>
            <person name="Martin F.M."/>
        </authorList>
    </citation>
    <scope>NUCLEOTIDE SEQUENCE</scope>
    <source>
        <strain evidence="2">BED1</strain>
    </source>
</reference>
<name>A0AAD4BNG4_BOLED</name>
<feature type="compositionally biased region" description="Basic and acidic residues" evidence="1">
    <location>
        <begin position="273"/>
        <end position="300"/>
    </location>
</feature>
<feature type="compositionally biased region" description="Acidic residues" evidence="1">
    <location>
        <begin position="693"/>
        <end position="708"/>
    </location>
</feature>
<feature type="compositionally biased region" description="Basic and acidic residues" evidence="1">
    <location>
        <begin position="630"/>
        <end position="639"/>
    </location>
</feature>
<feature type="compositionally biased region" description="Acidic residues" evidence="1">
    <location>
        <begin position="257"/>
        <end position="272"/>
    </location>
</feature>
<feature type="compositionally biased region" description="Basic residues" evidence="1">
    <location>
        <begin position="334"/>
        <end position="346"/>
    </location>
</feature>
<keyword evidence="3" id="KW-1185">Reference proteome</keyword>
<gene>
    <name evidence="2" type="ORF">L210DRAFT_934798</name>
</gene>
<feature type="region of interest" description="Disordered" evidence="1">
    <location>
        <begin position="963"/>
        <end position="1001"/>
    </location>
</feature>
<feature type="region of interest" description="Disordered" evidence="1">
    <location>
        <begin position="315"/>
        <end position="347"/>
    </location>
</feature>
<feature type="compositionally biased region" description="Basic residues" evidence="1">
    <location>
        <begin position="241"/>
        <end position="253"/>
    </location>
</feature>
<evidence type="ECO:0000313" key="2">
    <source>
        <dbReference type="EMBL" id="KAF8435842.1"/>
    </source>
</evidence>
<feature type="compositionally biased region" description="Acidic residues" evidence="1">
    <location>
        <begin position="640"/>
        <end position="681"/>
    </location>
</feature>
<evidence type="ECO:0000313" key="3">
    <source>
        <dbReference type="Proteomes" id="UP001194468"/>
    </source>
</evidence>
<sequence>MATVYYPDHVPGKVKLARLLKMKRDVVTYENSSNFAVHSRGQPTCFLPGYYLDHMNRFIWREEAIRLVLQFRNQLDISDELEGNLKMVLWYMDDVFDRILAETEGNSVAYAILHSDIFDSYSVIEFFVRRHEPKSVVTFRRREDINLDRARIDDCDWKAYEVDLGGIWTGARMAYRLTDAQSTLGTARKLFREMKNHYDPPLEHDEDYGYVFTEHLETKGDKMEEEDNGVGESSGAAAASTKKKGKGKRKGRRGSGGEDEEQVVDEDDEDEVQVVKKEKGSKEMEIRETKKGKGKEKEVVDVGQRRVGMVKAEAKDKGTVKGKGKGKATVNQRGRGKGKGKGKVRSKSVVLSDETQVNAAAPRYVIPSTLTAAMLWNLVYIMTNRWTSVACFHFGIMSDMYWPKAPPTPLHIDYIAQVQYSAHPVNSSYFEVKETNLHNGRIGHRVNLPEVYRTHFIRLLWRLSLVVALWNEFGANRKKKFVSFRAPLLRLMVFLDNVIEATIRPALIVDNADLLEWTNPNFEDYLAAEFLLGRHEPFSLREFRLNIQTNIEKMCFDEFDWEMYESRVDPKIEGRAYEYNIAGVPSEDMENLWTLIHEHYNRKLDFQWISRWVDMEGGEEDTESSTGKEQVGEHEHEEAKNDEDEENNDEDEEDEDKDKEDEDKEDEDEDKEDEDDEDDEMVEKGEVGKKDDDEHEESNDQGDEEDGTEEKVDSNGECVRSTEESMDVDGGSDRLPKAVTSQSGVRAAPSDNSIQCNDPSPPPPNQLMMRRKRPTREEDEEDAGMPSRKRSTTPAAPVKQGPPIVAFDPSLFIDSVFPRKIYVVVAPASVGPLPGDHPTVYQTVRRSSPDVTQIGGDQHDLLHDEYTSADPPAYHTMSNELGGTEDKPELAVKDIADAEPVKRPRGRPKGSTKKGKKKEKEINGNEFITTDIFRTQGPSLPGSSTEHAYEMVRVVIAPLKNPPVFSQQSTPHHTTATTVERTSTKVQAPLQATSSTTPDVGTDTSASICMTLVDDVQSIAEGIKHSAHGVDGKARSFDVSL</sequence>